<evidence type="ECO:0000259" key="1">
    <source>
        <dbReference type="SMART" id="SM00860"/>
    </source>
</evidence>
<evidence type="ECO:0000313" key="3">
    <source>
        <dbReference type="Proteomes" id="UP000481583"/>
    </source>
</evidence>
<dbReference type="SMART" id="SM00860">
    <property type="entry name" value="SMI1_KNR4"/>
    <property type="match status" value="1"/>
</dbReference>
<evidence type="ECO:0000313" key="2">
    <source>
        <dbReference type="EMBL" id="NGN69196.1"/>
    </source>
</evidence>
<protein>
    <submittedName>
        <fullName evidence="2">SMI1/KNR4 family protein</fullName>
    </submittedName>
</protein>
<sequence length="207" mass="23046">MTAAAFHQAWDRFEAWLATHSPADHATLQPPATAAELHALESALGFSLHPELAALLQRHNGVAEDRGWQSPPFPAGSFLPLGHRLDNAWAIAAVHQQLIELDREYPSAEFWGEDDLNGHRHQWVSFAHPNDGGLAFIDHRPGPTYGHVYEFGLGSGAVDPTEWAPSLTQFITTLTTCLADGTPFRHFWPEKFEHPAGDHRINWSVRI</sequence>
<accession>A0A6G4UBZ1</accession>
<dbReference type="Pfam" id="PF09346">
    <property type="entry name" value="SMI1_KNR4"/>
    <property type="match status" value="1"/>
</dbReference>
<dbReference type="InterPro" id="IPR037883">
    <property type="entry name" value="Knr4/Smi1-like_sf"/>
</dbReference>
<proteinExistence type="predicted"/>
<organism evidence="2 3">
    <name type="scientific">Streptomyces coryli</name>
    <dbReference type="NCBI Taxonomy" id="1128680"/>
    <lineage>
        <taxon>Bacteria</taxon>
        <taxon>Bacillati</taxon>
        <taxon>Actinomycetota</taxon>
        <taxon>Actinomycetes</taxon>
        <taxon>Kitasatosporales</taxon>
        <taxon>Streptomycetaceae</taxon>
        <taxon>Streptomyces</taxon>
    </lineage>
</organism>
<dbReference type="InterPro" id="IPR018958">
    <property type="entry name" value="Knr4/Smi1-like_dom"/>
</dbReference>
<dbReference type="Gene3D" id="3.40.1580.10">
    <property type="entry name" value="SMI1/KNR4-like"/>
    <property type="match status" value="1"/>
</dbReference>
<dbReference type="AlphaFoldDB" id="A0A6G4UBZ1"/>
<keyword evidence="3" id="KW-1185">Reference proteome</keyword>
<gene>
    <name evidence="2" type="ORF">G5C51_35585</name>
</gene>
<feature type="domain" description="Knr4/Smi1-like" evidence="1">
    <location>
        <begin position="31"/>
        <end position="173"/>
    </location>
</feature>
<dbReference type="EMBL" id="JAAKZV010000268">
    <property type="protein sequence ID" value="NGN69196.1"/>
    <property type="molecule type" value="Genomic_DNA"/>
</dbReference>
<dbReference type="Proteomes" id="UP000481583">
    <property type="component" value="Unassembled WGS sequence"/>
</dbReference>
<dbReference type="RefSeq" id="WP_165243904.1">
    <property type="nucleotide sequence ID" value="NZ_JAAKZV010000268.1"/>
</dbReference>
<dbReference type="SUPFAM" id="SSF160631">
    <property type="entry name" value="SMI1/KNR4-like"/>
    <property type="match status" value="1"/>
</dbReference>
<reference evidence="2 3" key="1">
    <citation type="submission" date="2020-02" db="EMBL/GenBank/DDBJ databases">
        <title>Whole-genome analyses of novel actinobacteria.</title>
        <authorList>
            <person name="Sahin N."/>
        </authorList>
    </citation>
    <scope>NUCLEOTIDE SEQUENCE [LARGE SCALE GENOMIC DNA]</scope>
    <source>
        <strain evidence="2 3">A7024</strain>
    </source>
</reference>
<name>A0A6G4UBZ1_9ACTN</name>
<comment type="caution">
    <text evidence="2">The sequence shown here is derived from an EMBL/GenBank/DDBJ whole genome shotgun (WGS) entry which is preliminary data.</text>
</comment>